<proteinExistence type="predicted"/>
<dbReference type="InterPro" id="IPR048263">
    <property type="entry name" value="Arb2"/>
</dbReference>
<dbReference type="InParanoid" id="A0A4S2MLV4"/>
<dbReference type="InterPro" id="IPR053858">
    <property type="entry name" value="Arb2_dom"/>
</dbReference>
<keyword evidence="3" id="KW-1185">Reference proteome</keyword>
<accession>A0A4S2MLV4</accession>
<gene>
    <name evidence="2" type="ORF">EX30DRAFT_398105</name>
</gene>
<dbReference type="PANTHER" id="PTHR21357">
    <property type="entry name" value="FAM172 FAMILY PROTEIN HOMOLOG CG10038"/>
    <property type="match status" value="1"/>
</dbReference>
<evidence type="ECO:0000313" key="2">
    <source>
        <dbReference type="EMBL" id="TGZ78020.1"/>
    </source>
</evidence>
<feature type="domain" description="Arb2" evidence="1">
    <location>
        <begin position="15"/>
        <end position="305"/>
    </location>
</feature>
<evidence type="ECO:0000313" key="3">
    <source>
        <dbReference type="Proteomes" id="UP000298138"/>
    </source>
</evidence>
<dbReference type="AlphaFoldDB" id="A0A4S2MLV4"/>
<dbReference type="Proteomes" id="UP000298138">
    <property type="component" value="Unassembled WGS sequence"/>
</dbReference>
<reference evidence="2 3" key="1">
    <citation type="submission" date="2019-04" db="EMBL/GenBank/DDBJ databases">
        <title>Comparative genomics and transcriptomics to analyze fruiting body development in filamentous ascomycetes.</title>
        <authorList>
            <consortium name="DOE Joint Genome Institute"/>
            <person name="Lutkenhaus R."/>
            <person name="Traeger S."/>
            <person name="Breuer J."/>
            <person name="Kuo A."/>
            <person name="Lipzen A."/>
            <person name="Pangilinan J."/>
            <person name="Dilworth D."/>
            <person name="Sandor L."/>
            <person name="Poggeler S."/>
            <person name="Barry K."/>
            <person name="Grigoriev I.V."/>
            <person name="Nowrousian M."/>
        </authorList>
    </citation>
    <scope>NUCLEOTIDE SEQUENCE [LARGE SCALE GENOMIC DNA]</scope>
    <source>
        <strain evidence="2 3">CBS 389.68</strain>
    </source>
</reference>
<dbReference type="GO" id="GO:0005634">
    <property type="term" value="C:nucleus"/>
    <property type="evidence" value="ECO:0007669"/>
    <property type="project" value="TreeGrafter"/>
</dbReference>
<dbReference type="OrthoDB" id="421951at2759"/>
<dbReference type="Pfam" id="PF22749">
    <property type="entry name" value="Arb2"/>
    <property type="match status" value="1"/>
</dbReference>
<name>A0A4S2MLV4_9PEZI</name>
<dbReference type="GO" id="GO:0031048">
    <property type="term" value="P:regulatory ncRNA-mediated heterochromatin formation"/>
    <property type="evidence" value="ECO:0007669"/>
    <property type="project" value="TreeGrafter"/>
</dbReference>
<organism evidence="2 3">
    <name type="scientific">Ascodesmis nigricans</name>
    <dbReference type="NCBI Taxonomy" id="341454"/>
    <lineage>
        <taxon>Eukaryota</taxon>
        <taxon>Fungi</taxon>
        <taxon>Dikarya</taxon>
        <taxon>Ascomycota</taxon>
        <taxon>Pezizomycotina</taxon>
        <taxon>Pezizomycetes</taxon>
        <taxon>Pezizales</taxon>
        <taxon>Ascodesmidaceae</taxon>
        <taxon>Ascodesmis</taxon>
    </lineage>
</organism>
<evidence type="ECO:0000259" key="1">
    <source>
        <dbReference type="Pfam" id="PF22749"/>
    </source>
</evidence>
<protein>
    <recommendedName>
        <fullName evidence="1">Arb2 domain-containing protein</fullName>
    </recommendedName>
</protein>
<dbReference type="GO" id="GO:0035197">
    <property type="term" value="F:siRNA binding"/>
    <property type="evidence" value="ECO:0007669"/>
    <property type="project" value="TreeGrafter"/>
</dbReference>
<dbReference type="EMBL" id="ML220146">
    <property type="protein sequence ID" value="TGZ78020.1"/>
    <property type="molecule type" value="Genomic_DNA"/>
</dbReference>
<dbReference type="STRING" id="341454.A0A4S2MLV4"/>
<dbReference type="PANTHER" id="PTHR21357:SF4">
    <property type="entry name" value="FAM172 FAMILY PROTEIN HOMOLOG CG10038"/>
    <property type="match status" value="1"/>
</dbReference>
<sequence length="401" mass="45278">MFRRKYTNKAQLPDFPADLEKLGLFINDDDQIRQIENPEAPFEYFVYGRGTRMDGSGSREKMNKRRKEALDECIRRMTLERLTSPPYSLEVQSLPAANVPHVDILTSPLKTLSKASKIMMIFPDQRSSSLGIFAFRVAVDESIRMGNMQAFLDEISPMYDAIVIANPAAVWWDEKTQSAVTAETWNSLGLTAPSPGHILNARNDVTIPGHESPEDHVASVFSFVKAQLAGEEEVERKIDFIGVAYTAYCVLSHLAKPGEWEFWGPKLNSGVLAHSPHKLSEFPMNMEFRHFLNRRVRNYLSHGDPKGTFLADSVDRGCAVFSSEVGWEPRIVPDCLGEIVNYFVRAQAIHVTLEEFEEEVGVAEPLNPVIMYMGDEPILPADETTLQQVKEKELKQGWVGW</sequence>